<dbReference type="InterPro" id="IPR026898">
    <property type="entry name" value="PrsW"/>
</dbReference>
<evidence type="ECO:0000313" key="3">
    <source>
        <dbReference type="Proteomes" id="UP000182360"/>
    </source>
</evidence>
<keyword evidence="1" id="KW-0812">Transmembrane</keyword>
<organism evidence="2 3">
    <name type="scientific">Treponema bryantii</name>
    <dbReference type="NCBI Taxonomy" id="163"/>
    <lineage>
        <taxon>Bacteria</taxon>
        <taxon>Pseudomonadati</taxon>
        <taxon>Spirochaetota</taxon>
        <taxon>Spirochaetia</taxon>
        <taxon>Spirochaetales</taxon>
        <taxon>Treponemataceae</taxon>
        <taxon>Treponema</taxon>
    </lineage>
</organism>
<name>A0A1H9CWG2_9SPIR</name>
<dbReference type="OrthoDB" id="358214at2"/>
<keyword evidence="2" id="KW-0378">Hydrolase</keyword>
<feature type="transmembrane region" description="Helical" evidence="1">
    <location>
        <begin position="28"/>
        <end position="49"/>
    </location>
</feature>
<feature type="transmembrane region" description="Helical" evidence="1">
    <location>
        <begin position="147"/>
        <end position="168"/>
    </location>
</feature>
<evidence type="ECO:0000256" key="1">
    <source>
        <dbReference type="SAM" id="Phobius"/>
    </source>
</evidence>
<feature type="transmembrane region" description="Helical" evidence="1">
    <location>
        <begin position="106"/>
        <end position="127"/>
    </location>
</feature>
<reference evidence="2 3" key="1">
    <citation type="submission" date="2016-10" db="EMBL/GenBank/DDBJ databases">
        <authorList>
            <person name="de Groot N.N."/>
        </authorList>
    </citation>
    <scope>NUCLEOTIDE SEQUENCE [LARGE SCALE GENOMIC DNA]</scope>
    <source>
        <strain evidence="2 3">B25</strain>
    </source>
</reference>
<accession>A0A1H9CWG2</accession>
<sequence length="230" mass="25258">MGIALCFVPLILAIVIFSTAFKLRLTHQLIAVLLGLAAVLPISFIQYFMPAIPGLPLSPVVRALLKSILLYGLVEEAIKTLALLPLTHKPYDEANCDNPAAGRLNYLLLAFTAGLSLGCFESVVYYFDHLQIANSRGATLLYGQIAVRIFTSDVIHMMCTGLCGLFIYSCRNKPVRISCMIAAVLLHGIYDFFAGFSGDIRWFSVAVVLMAIIECRIKYTSLKTDENATN</sequence>
<keyword evidence="1" id="KW-1133">Transmembrane helix</keyword>
<dbReference type="PANTHER" id="PTHR36844">
    <property type="entry name" value="PROTEASE PRSW"/>
    <property type="match status" value="1"/>
</dbReference>
<dbReference type="GO" id="GO:0008233">
    <property type="term" value="F:peptidase activity"/>
    <property type="evidence" value="ECO:0007669"/>
    <property type="project" value="UniProtKB-KW"/>
</dbReference>
<feature type="transmembrane region" description="Helical" evidence="1">
    <location>
        <begin position="175"/>
        <end position="194"/>
    </location>
</feature>
<dbReference type="EMBL" id="FOFU01000002">
    <property type="protein sequence ID" value="SEQ04898.1"/>
    <property type="molecule type" value="Genomic_DNA"/>
</dbReference>
<gene>
    <name evidence="2" type="ORF">SAMN04487977_102314</name>
</gene>
<dbReference type="Proteomes" id="UP000182360">
    <property type="component" value="Unassembled WGS sequence"/>
</dbReference>
<dbReference type="GO" id="GO:0006508">
    <property type="term" value="P:proteolysis"/>
    <property type="evidence" value="ECO:0007669"/>
    <property type="project" value="UniProtKB-KW"/>
</dbReference>
<proteinExistence type="predicted"/>
<dbReference type="PANTHER" id="PTHR36844:SF1">
    <property type="entry name" value="PROTEASE PRSW"/>
    <property type="match status" value="1"/>
</dbReference>
<evidence type="ECO:0000313" key="2">
    <source>
        <dbReference type="EMBL" id="SEQ04898.1"/>
    </source>
</evidence>
<dbReference type="RefSeq" id="WP_074641432.1">
    <property type="nucleotide sequence ID" value="NZ_FOFU01000002.1"/>
</dbReference>
<dbReference type="STRING" id="163.SAMN04487775_101304"/>
<keyword evidence="2" id="KW-0645">Protease</keyword>
<keyword evidence="3" id="KW-1185">Reference proteome</keyword>
<protein>
    <submittedName>
        <fullName evidence="2">Protease prsW family protein</fullName>
    </submittedName>
</protein>
<dbReference type="AlphaFoldDB" id="A0A1H9CWG2"/>
<dbReference type="Pfam" id="PF13367">
    <property type="entry name" value="PrsW-protease"/>
    <property type="match status" value="1"/>
</dbReference>
<keyword evidence="1" id="KW-0472">Membrane</keyword>